<organism evidence="1 2">
    <name type="scientific">Cronobacter phage LPCS28</name>
    <dbReference type="NCBI Taxonomy" id="2924885"/>
    <lineage>
        <taxon>Viruses</taxon>
        <taxon>Duplodnaviria</taxon>
        <taxon>Heunggongvirae</taxon>
        <taxon>Uroviricota</taxon>
        <taxon>Caudoviricetes</taxon>
        <taxon>Pantevenvirales</taxon>
        <taxon>Straboviridae</taxon>
        <taxon>Nanhuvirus</taxon>
        <taxon>Nanhuvirus LPCS28</taxon>
    </lineage>
</organism>
<evidence type="ECO:0000313" key="1">
    <source>
        <dbReference type="EMBL" id="UNY46951.1"/>
    </source>
</evidence>
<name>A0AAE9GBF5_9CAUD</name>
<reference evidence="1 2" key="1">
    <citation type="submission" date="2022-02" db="EMBL/GenBank/DDBJ databases">
        <authorList>
            <person name="Tian F."/>
            <person name="Li J."/>
            <person name="Li F."/>
            <person name="Tong Y."/>
        </authorList>
    </citation>
    <scope>NUCLEOTIDE SEQUENCE [LARGE SCALE GENOMIC DNA]</scope>
</reference>
<gene>
    <name evidence="1" type="ORF">EHEKIMEA_00063</name>
</gene>
<dbReference type="Proteomes" id="UP000832072">
    <property type="component" value="Segment"/>
</dbReference>
<proteinExistence type="predicted"/>
<evidence type="ECO:0000313" key="2">
    <source>
        <dbReference type="Proteomes" id="UP000832072"/>
    </source>
</evidence>
<keyword evidence="2" id="KW-1185">Reference proteome</keyword>
<protein>
    <submittedName>
        <fullName evidence="1">Uncharacterized protein</fullName>
    </submittedName>
</protein>
<accession>A0AAE9GBF5</accession>
<dbReference type="EMBL" id="OM638103">
    <property type="protein sequence ID" value="UNY46951.1"/>
    <property type="molecule type" value="Genomic_DNA"/>
</dbReference>
<sequence length="115" mass="13222">MSIKESFNRFRNMFNFVQPESLFDLENLDVNFIDKELQGRMNHIRTDLLGQVIRVGDIVSYGQIGSYKGLSVGIMLGYTNDGYRVARIYKDPHVNHFYCSEIQTPGQVTVIKGKK</sequence>